<feature type="transmembrane region" description="Helical" evidence="1">
    <location>
        <begin position="64"/>
        <end position="81"/>
    </location>
</feature>
<feature type="transmembrane region" description="Helical" evidence="1">
    <location>
        <begin position="88"/>
        <end position="109"/>
    </location>
</feature>
<dbReference type="CDD" id="cd16935">
    <property type="entry name" value="HATPase_AgrC-ComD-like"/>
    <property type="match status" value="1"/>
</dbReference>
<feature type="transmembrane region" description="Helical" evidence="1">
    <location>
        <begin position="200"/>
        <end position="219"/>
    </location>
</feature>
<dbReference type="RefSeq" id="WP_117545022.1">
    <property type="nucleotide sequence ID" value="NZ_JBKUNB010000016.1"/>
</dbReference>
<keyword evidence="1" id="KW-1133">Transmembrane helix</keyword>
<dbReference type="Pfam" id="PF14501">
    <property type="entry name" value="HATPase_c_5"/>
    <property type="match status" value="1"/>
</dbReference>
<keyword evidence="3" id="KW-0067">ATP-binding</keyword>
<evidence type="ECO:0000256" key="1">
    <source>
        <dbReference type="SAM" id="Phobius"/>
    </source>
</evidence>
<feature type="transmembrane region" description="Helical" evidence="1">
    <location>
        <begin position="6"/>
        <end position="27"/>
    </location>
</feature>
<keyword evidence="1" id="KW-0812">Transmembrane</keyword>
<dbReference type="GO" id="GO:0042802">
    <property type="term" value="F:identical protein binding"/>
    <property type="evidence" value="ECO:0007669"/>
    <property type="project" value="TreeGrafter"/>
</dbReference>
<organism evidence="3 4">
    <name type="scientific">Eisenbergiella massiliensis</name>
    <dbReference type="NCBI Taxonomy" id="1720294"/>
    <lineage>
        <taxon>Bacteria</taxon>
        <taxon>Bacillati</taxon>
        <taxon>Bacillota</taxon>
        <taxon>Clostridia</taxon>
        <taxon>Lachnospirales</taxon>
        <taxon>Lachnospiraceae</taxon>
        <taxon>Eisenbergiella</taxon>
    </lineage>
</organism>
<feature type="transmembrane region" description="Helical" evidence="1">
    <location>
        <begin position="162"/>
        <end position="180"/>
    </location>
</feature>
<dbReference type="Gene3D" id="3.30.565.10">
    <property type="entry name" value="Histidine kinase-like ATPase, C-terminal domain"/>
    <property type="match status" value="1"/>
</dbReference>
<feature type="transmembrane region" description="Helical" evidence="1">
    <location>
        <begin position="129"/>
        <end position="150"/>
    </location>
</feature>
<dbReference type="PANTHER" id="PTHR40448">
    <property type="entry name" value="TWO-COMPONENT SENSOR HISTIDINE KINASE"/>
    <property type="match status" value="1"/>
</dbReference>
<evidence type="ECO:0000259" key="2">
    <source>
        <dbReference type="Pfam" id="PF14501"/>
    </source>
</evidence>
<feature type="transmembrane region" description="Helical" evidence="1">
    <location>
        <begin position="34"/>
        <end position="52"/>
    </location>
</feature>
<dbReference type="Proteomes" id="UP000260812">
    <property type="component" value="Unassembled WGS sequence"/>
</dbReference>
<dbReference type="GO" id="GO:0005524">
    <property type="term" value="F:ATP binding"/>
    <property type="evidence" value="ECO:0007669"/>
    <property type="project" value="UniProtKB-KW"/>
</dbReference>
<keyword evidence="3" id="KW-0547">Nucleotide-binding</keyword>
<proteinExistence type="predicted"/>
<protein>
    <submittedName>
        <fullName evidence="3">ATP-binding protein</fullName>
    </submittedName>
</protein>
<keyword evidence="1" id="KW-0472">Membrane</keyword>
<dbReference type="PANTHER" id="PTHR40448:SF1">
    <property type="entry name" value="TWO-COMPONENT SENSOR HISTIDINE KINASE"/>
    <property type="match status" value="1"/>
</dbReference>
<dbReference type="GeneID" id="97988567"/>
<accession>A0A3E3I1H6</accession>
<feature type="domain" description="Sensor histidine kinase NatK-like C-terminal" evidence="2">
    <location>
        <begin position="334"/>
        <end position="434"/>
    </location>
</feature>
<dbReference type="SUPFAM" id="SSF55874">
    <property type="entry name" value="ATPase domain of HSP90 chaperone/DNA topoisomerase II/histidine kinase"/>
    <property type="match status" value="1"/>
</dbReference>
<dbReference type="InterPro" id="IPR032834">
    <property type="entry name" value="NatK-like_C"/>
</dbReference>
<comment type="caution">
    <text evidence="3">The sequence shown here is derived from an EMBL/GenBank/DDBJ whole genome shotgun (WGS) entry which is preliminary data.</text>
</comment>
<sequence length="436" mass="51188">MIWLRVAQGVLCAVEICGLYYLLQVFFDKRSNKAWSNILWFLSGVLLWGITVIQREGTSMYSRYYMIFCIIISLWGTKIFFRLFFFRALLVIVLYYETIYFIDILFGYIGQSLFSGNNFIDRVQFSISVERIMVMLISRLLVVSIVIYTIKRKHLISTIFPKYQLTFTGFVIIEYLGLFYCEKVFYPRFRDDVKTDMYFVLFPMLIVLILIIIVIFIMYTEKMNELKLINNQNTMIEKNYQDMCLLYQKRDRIYHDMKNHLSVLSLLLADRDLVRAEEYISKITEPIKDLEHKKFTNNHIVDIILNDKIEKAHNHNIEIDIHTDKLEVNCIQDIDWCSILANLLDNAIEACSKVTEGKSWIKVSISQNDCAIFIKVSNTYNGVLELSEGKLRSSKNETGLHGLGLESIRYAVDKYNGVLEYECVKDIFIVNISLFI</sequence>
<name>A0A3E3I1H6_9FIRM</name>
<keyword evidence="4" id="KW-1185">Reference proteome</keyword>
<evidence type="ECO:0000313" key="4">
    <source>
        <dbReference type="Proteomes" id="UP000260812"/>
    </source>
</evidence>
<gene>
    <name evidence="3" type="ORF">DXC51_17245</name>
</gene>
<evidence type="ECO:0000313" key="3">
    <source>
        <dbReference type="EMBL" id="RGE58242.1"/>
    </source>
</evidence>
<reference evidence="3" key="1">
    <citation type="submission" date="2018-08" db="EMBL/GenBank/DDBJ databases">
        <title>A genome reference for cultivated species of the human gut microbiota.</title>
        <authorList>
            <person name="Zou Y."/>
            <person name="Xue W."/>
            <person name="Luo G."/>
        </authorList>
    </citation>
    <scope>NUCLEOTIDE SEQUENCE [LARGE SCALE GENOMIC DNA]</scope>
    <source>
        <strain evidence="3">TF05-5AC</strain>
    </source>
</reference>
<dbReference type="AlphaFoldDB" id="A0A3E3I1H6"/>
<dbReference type="InterPro" id="IPR036890">
    <property type="entry name" value="HATPase_C_sf"/>
</dbReference>
<dbReference type="EMBL" id="QVLV01000012">
    <property type="protein sequence ID" value="RGE58242.1"/>
    <property type="molecule type" value="Genomic_DNA"/>
</dbReference>